<gene>
    <name evidence="14" type="ORF">EK386_07555</name>
</gene>
<keyword evidence="3" id="KW-1003">Cell membrane</keyword>
<dbReference type="GO" id="GO:0005886">
    <property type="term" value="C:plasma membrane"/>
    <property type="evidence" value="ECO:0007669"/>
    <property type="project" value="UniProtKB-SubCell"/>
</dbReference>
<dbReference type="EMBL" id="RYYR01000008">
    <property type="protein sequence ID" value="RUL53975.1"/>
    <property type="molecule type" value="Genomic_DNA"/>
</dbReference>
<dbReference type="InterPro" id="IPR050922">
    <property type="entry name" value="LytR/CpsA/Psr_CW_biosynth"/>
</dbReference>
<evidence type="ECO:0000256" key="4">
    <source>
        <dbReference type="ARBA" id="ARBA00022692"/>
    </source>
</evidence>
<accession>A0A432LCV1</accession>
<reference evidence="14 15" key="1">
    <citation type="submission" date="2018-12" db="EMBL/GenBank/DDBJ databases">
        <title>Lysinibacillus antri sp. nov., isolated from a cave soil.</title>
        <authorList>
            <person name="Narsing Rao M.P."/>
            <person name="Zhang H."/>
            <person name="Dong Z.-Y."/>
            <person name="Niu X.-K."/>
            <person name="Zhang K."/>
            <person name="Fang B.-Z."/>
            <person name="Kang Y.-Q."/>
            <person name="Xiao M."/>
            <person name="Li W.-J."/>
        </authorList>
    </citation>
    <scope>NUCLEOTIDE SEQUENCE [LARGE SCALE GENOMIC DNA]</scope>
    <source>
        <strain evidence="14 15">SYSU K30002</strain>
    </source>
</reference>
<keyword evidence="15" id="KW-1185">Reference proteome</keyword>
<keyword evidence="7" id="KW-0805">Transcription regulation</keyword>
<evidence type="ECO:0000256" key="12">
    <source>
        <dbReference type="SAM" id="Phobius"/>
    </source>
</evidence>
<evidence type="ECO:0000256" key="1">
    <source>
        <dbReference type="ARBA" id="ARBA00004401"/>
    </source>
</evidence>
<dbReference type="Gene3D" id="3.40.630.190">
    <property type="entry name" value="LCP protein"/>
    <property type="match status" value="1"/>
</dbReference>
<organism evidence="14 15">
    <name type="scientific">Lysinibacillus antri</name>
    <dbReference type="NCBI Taxonomy" id="2498145"/>
    <lineage>
        <taxon>Bacteria</taxon>
        <taxon>Bacillati</taxon>
        <taxon>Bacillota</taxon>
        <taxon>Bacilli</taxon>
        <taxon>Bacillales</taxon>
        <taxon>Bacillaceae</taxon>
        <taxon>Lysinibacillus</taxon>
    </lineage>
</organism>
<proteinExistence type="inferred from homology"/>
<evidence type="ECO:0000256" key="8">
    <source>
        <dbReference type="ARBA" id="ARBA00023136"/>
    </source>
</evidence>
<evidence type="ECO:0000256" key="6">
    <source>
        <dbReference type="ARBA" id="ARBA00022989"/>
    </source>
</evidence>
<comment type="similarity">
    <text evidence="2">Belongs to the LytR/CpsA/Psr (LCP) family.</text>
</comment>
<comment type="subcellular location">
    <subcellularLocation>
        <location evidence="1">Cell membrane</location>
        <topology evidence="1">Single-pass type II membrane protein</topology>
    </subcellularLocation>
</comment>
<keyword evidence="6 12" id="KW-1133">Transmembrane helix</keyword>
<evidence type="ECO:0000256" key="7">
    <source>
        <dbReference type="ARBA" id="ARBA00023015"/>
    </source>
</evidence>
<keyword evidence="8 12" id="KW-0472">Membrane</keyword>
<dbReference type="InterPro" id="IPR004474">
    <property type="entry name" value="LytR_CpsA_psr"/>
</dbReference>
<protein>
    <recommendedName>
        <fullName evidence="11">Regulatory protein MsrR</fullName>
    </recommendedName>
</protein>
<evidence type="ECO:0000256" key="3">
    <source>
        <dbReference type="ARBA" id="ARBA00022475"/>
    </source>
</evidence>
<evidence type="ECO:0000313" key="15">
    <source>
        <dbReference type="Proteomes" id="UP000287910"/>
    </source>
</evidence>
<evidence type="ECO:0000256" key="10">
    <source>
        <dbReference type="ARBA" id="ARBA00037178"/>
    </source>
</evidence>
<evidence type="ECO:0000256" key="11">
    <source>
        <dbReference type="ARBA" id="ARBA00040752"/>
    </source>
</evidence>
<keyword evidence="9" id="KW-0804">Transcription</keyword>
<dbReference type="GO" id="GO:0071555">
    <property type="term" value="P:cell wall organization"/>
    <property type="evidence" value="ECO:0007669"/>
    <property type="project" value="UniProtKB-KW"/>
</dbReference>
<evidence type="ECO:0000259" key="13">
    <source>
        <dbReference type="Pfam" id="PF03816"/>
    </source>
</evidence>
<dbReference type="NCBIfam" id="TIGR00350">
    <property type="entry name" value="lytR_cpsA_psr"/>
    <property type="match status" value="1"/>
</dbReference>
<keyword evidence="5" id="KW-0735">Signal-anchor</keyword>
<evidence type="ECO:0000256" key="9">
    <source>
        <dbReference type="ARBA" id="ARBA00023163"/>
    </source>
</evidence>
<evidence type="ECO:0000313" key="14">
    <source>
        <dbReference type="EMBL" id="RUL53975.1"/>
    </source>
</evidence>
<feature type="transmembrane region" description="Helical" evidence="12">
    <location>
        <begin position="24"/>
        <end position="44"/>
    </location>
</feature>
<name>A0A432LCV1_9BACI</name>
<dbReference type="PANTHER" id="PTHR33392:SF8">
    <property type="entry name" value="REGULATORY PROTEIN MSRR"/>
    <property type="match status" value="1"/>
</dbReference>
<dbReference type="Proteomes" id="UP000287910">
    <property type="component" value="Unassembled WGS sequence"/>
</dbReference>
<feature type="domain" description="Cell envelope-related transcriptional attenuator" evidence="13">
    <location>
        <begin position="94"/>
        <end position="237"/>
    </location>
</feature>
<evidence type="ECO:0000256" key="2">
    <source>
        <dbReference type="ARBA" id="ARBA00006068"/>
    </source>
</evidence>
<dbReference type="Pfam" id="PF03816">
    <property type="entry name" value="LytR_cpsA_psr"/>
    <property type="match status" value="1"/>
</dbReference>
<evidence type="ECO:0000256" key="5">
    <source>
        <dbReference type="ARBA" id="ARBA00022968"/>
    </source>
</evidence>
<comment type="caution">
    <text evidence="14">The sequence shown here is derived from an EMBL/GenBank/DDBJ whole genome shotgun (WGS) entry which is preliminary data.</text>
</comment>
<keyword evidence="4 12" id="KW-0812">Transmembrane</keyword>
<dbReference type="RefSeq" id="WP_126658533.1">
    <property type="nucleotide sequence ID" value="NZ_RYYR01000008.1"/>
</dbReference>
<comment type="function">
    <text evidence="10">Involved in SarA attenuation. Affects resistance to oxacillin and teicoplanin, as well as the synthesis of virulence factors.</text>
</comment>
<dbReference type="AlphaFoldDB" id="A0A432LCV1"/>
<dbReference type="PANTHER" id="PTHR33392">
    <property type="entry name" value="POLYISOPRENYL-TEICHOIC ACID--PEPTIDOGLYCAN TEICHOIC ACID TRANSFERASE TAGU"/>
    <property type="match status" value="1"/>
</dbReference>
<sequence>MEDNHNVETRQHRNKKRKLRKGRIFLLFLFSFILVVSAFAVYQYRSGLQLAKQSKELEAPIEEEVIEFEGDEKTETISNYLIIGIDTRGEEQSRSDTMMVLSWNRDTNSLKLVSFMRDIYADIPGYQSYKLNTAYYLGGVQLLKDTLNTMFDIPIHHYTIIDFKSFESLIDILAPNGVEIDVEKDMSAFIDVNLTQGVHQLDGKELLGYARFRYDANGDFGRVERQQKVIEALKDELLSPKNLPNLPKLVGATQGYITTDLTKKEEIKTVLSVVAGGDVEIEKMTIPTEGTYQIGHYQHAGEVLEIDVETNKQQLHNFLQLEEE</sequence>